<evidence type="ECO:0000256" key="2">
    <source>
        <dbReference type="ARBA" id="ARBA00004370"/>
    </source>
</evidence>
<dbReference type="GO" id="GO:0000155">
    <property type="term" value="F:phosphorelay sensor kinase activity"/>
    <property type="evidence" value="ECO:0007669"/>
    <property type="project" value="InterPro"/>
</dbReference>
<name>A0A1H7Z1A9_STIAU</name>
<evidence type="ECO:0000259" key="10">
    <source>
        <dbReference type="PROSITE" id="PS50109"/>
    </source>
</evidence>
<sequence length="603" mass="66075">MKGPEEPLVSRSRPLRWHLALLTAGAVLPVVAFSGLVVMQRASQMQEVAERSLQRSAQMITFAFEREMSASLRTLQALSQSAALDHGDIEGFRAEAQRVARTQPSWLTVILLTPQGEQLVNLRRPKGTPPLRATEPESLRRTLETRQPTAGALAPGQSTGQWAFPLRIPVTRDEQLRYVLTAVITPQALQEAVTHQNPVEDDEFTRTLVDHQGRIVFRTKSPERFVGTRAHAGFLSITEARIEGVFRLDTMEGQPAYVAFSRSATWDWISAVAVPIEAIDGPFRRSLLAVGASGVLALLLSAAGAITFSRRFARDIHAAATAAEALASGGQPQLGPSSIAEVHRLGESLAISAGRLRQHAQEEQSARQELEQAIRARDEFLSLASHELKTPLTSLMLQTQVLQRKLQREQALTPEAAGKLLDQTARQTQRLARLINDMLDISRITTGKLELEKETFDLAALASEVVAKLALQLAEARCEVSVQAEGPVVGTWDRHRLEQVLTNLLTNAARYGAGTPVEVSVRRREHQAELRVKDHGRGIAPADQERIFHKFERAVNGNEVSGLGLGLFIVRELVDMHGGSVHVMSTPGQGATFTVVLSSLSLR</sequence>
<keyword evidence="5" id="KW-0808">Transferase</keyword>
<evidence type="ECO:0000256" key="5">
    <source>
        <dbReference type="ARBA" id="ARBA00022679"/>
    </source>
</evidence>
<keyword evidence="6 12" id="KW-0418">Kinase</keyword>
<accession>A0A1H7Z1A9</accession>
<dbReference type="CDD" id="cd00075">
    <property type="entry name" value="HATPase"/>
    <property type="match status" value="1"/>
</dbReference>
<dbReference type="PRINTS" id="PR00344">
    <property type="entry name" value="BCTRLSENSOR"/>
</dbReference>
<dbReference type="PANTHER" id="PTHR43711">
    <property type="entry name" value="TWO-COMPONENT HISTIDINE KINASE"/>
    <property type="match status" value="1"/>
</dbReference>
<evidence type="ECO:0000256" key="9">
    <source>
        <dbReference type="SAM" id="Phobius"/>
    </source>
</evidence>
<keyword evidence="8 9" id="KW-0472">Membrane</keyword>
<dbReference type="PROSITE" id="PS50885">
    <property type="entry name" value="HAMP"/>
    <property type="match status" value="1"/>
</dbReference>
<evidence type="ECO:0000256" key="3">
    <source>
        <dbReference type="ARBA" id="ARBA00012438"/>
    </source>
</evidence>
<dbReference type="Pfam" id="PF02518">
    <property type="entry name" value="HATPase_c"/>
    <property type="match status" value="1"/>
</dbReference>
<keyword evidence="13" id="KW-1185">Reference proteome</keyword>
<dbReference type="PROSITE" id="PS50109">
    <property type="entry name" value="HIS_KIN"/>
    <property type="match status" value="1"/>
</dbReference>
<dbReference type="SMART" id="SM00387">
    <property type="entry name" value="HATPase_c"/>
    <property type="match status" value="1"/>
</dbReference>
<evidence type="ECO:0000313" key="13">
    <source>
        <dbReference type="Proteomes" id="UP000182719"/>
    </source>
</evidence>
<evidence type="ECO:0000259" key="11">
    <source>
        <dbReference type="PROSITE" id="PS50885"/>
    </source>
</evidence>
<dbReference type="CDD" id="cd00082">
    <property type="entry name" value="HisKA"/>
    <property type="match status" value="1"/>
</dbReference>
<dbReference type="CDD" id="cd18773">
    <property type="entry name" value="PDC1_HK_sensor"/>
    <property type="match status" value="1"/>
</dbReference>
<dbReference type="Gene3D" id="1.10.287.130">
    <property type="match status" value="1"/>
</dbReference>
<evidence type="ECO:0000313" key="12">
    <source>
        <dbReference type="EMBL" id="SEM52106.1"/>
    </source>
</evidence>
<evidence type="ECO:0000256" key="7">
    <source>
        <dbReference type="ARBA" id="ARBA00023012"/>
    </source>
</evidence>
<dbReference type="AlphaFoldDB" id="A0A1H7Z1A9"/>
<keyword evidence="7" id="KW-0902">Two-component regulatory system</keyword>
<dbReference type="InterPro" id="IPR003594">
    <property type="entry name" value="HATPase_dom"/>
</dbReference>
<evidence type="ECO:0000256" key="1">
    <source>
        <dbReference type="ARBA" id="ARBA00000085"/>
    </source>
</evidence>
<dbReference type="CDD" id="cd18774">
    <property type="entry name" value="PDC2_HK_sensor"/>
    <property type="match status" value="1"/>
</dbReference>
<dbReference type="FunFam" id="3.30.565.10:FF:000006">
    <property type="entry name" value="Sensor histidine kinase WalK"/>
    <property type="match status" value="1"/>
</dbReference>
<feature type="transmembrane region" description="Helical" evidence="9">
    <location>
        <begin position="287"/>
        <end position="308"/>
    </location>
</feature>
<protein>
    <recommendedName>
        <fullName evidence="3">histidine kinase</fullName>
        <ecNumber evidence="3">2.7.13.3</ecNumber>
    </recommendedName>
</protein>
<dbReference type="InterPro" id="IPR036097">
    <property type="entry name" value="HisK_dim/P_sf"/>
</dbReference>
<feature type="transmembrane region" description="Helical" evidence="9">
    <location>
        <begin position="17"/>
        <end position="38"/>
    </location>
</feature>
<dbReference type="Gene3D" id="3.30.450.20">
    <property type="entry name" value="PAS domain"/>
    <property type="match status" value="1"/>
</dbReference>
<feature type="domain" description="Histidine kinase" evidence="10">
    <location>
        <begin position="383"/>
        <end position="601"/>
    </location>
</feature>
<dbReference type="InterPro" id="IPR003661">
    <property type="entry name" value="HisK_dim/P_dom"/>
</dbReference>
<evidence type="ECO:0000256" key="4">
    <source>
        <dbReference type="ARBA" id="ARBA00022553"/>
    </source>
</evidence>
<comment type="catalytic activity">
    <reaction evidence="1">
        <text>ATP + protein L-histidine = ADP + protein N-phospho-L-histidine.</text>
        <dbReference type="EC" id="2.7.13.3"/>
    </reaction>
</comment>
<dbReference type="EC" id="2.7.13.3" evidence="3"/>
<dbReference type="EMBL" id="FOAP01000018">
    <property type="protein sequence ID" value="SEM52106.1"/>
    <property type="molecule type" value="Genomic_DNA"/>
</dbReference>
<dbReference type="Proteomes" id="UP000182719">
    <property type="component" value="Unassembled WGS sequence"/>
</dbReference>
<keyword evidence="9" id="KW-0812">Transmembrane</keyword>
<gene>
    <name evidence="12" type="ORF">SAMN05444354_11828</name>
</gene>
<dbReference type="Pfam" id="PF00512">
    <property type="entry name" value="HisKA"/>
    <property type="match status" value="1"/>
</dbReference>
<dbReference type="InterPro" id="IPR003660">
    <property type="entry name" value="HAMP_dom"/>
</dbReference>
<dbReference type="InterPro" id="IPR004358">
    <property type="entry name" value="Sig_transdc_His_kin-like_C"/>
</dbReference>
<keyword evidence="4" id="KW-0597">Phosphoprotein</keyword>
<keyword evidence="9" id="KW-1133">Transmembrane helix</keyword>
<evidence type="ECO:0000256" key="6">
    <source>
        <dbReference type="ARBA" id="ARBA00022777"/>
    </source>
</evidence>
<dbReference type="GO" id="GO:0016020">
    <property type="term" value="C:membrane"/>
    <property type="evidence" value="ECO:0007669"/>
    <property type="project" value="UniProtKB-SubCell"/>
</dbReference>
<dbReference type="InterPro" id="IPR050736">
    <property type="entry name" value="Sensor_HK_Regulatory"/>
</dbReference>
<dbReference type="Gene3D" id="3.30.565.10">
    <property type="entry name" value="Histidine kinase-like ATPase, C-terminal domain"/>
    <property type="match status" value="1"/>
</dbReference>
<organism evidence="12 13">
    <name type="scientific">Stigmatella aurantiaca</name>
    <dbReference type="NCBI Taxonomy" id="41"/>
    <lineage>
        <taxon>Bacteria</taxon>
        <taxon>Pseudomonadati</taxon>
        <taxon>Myxococcota</taxon>
        <taxon>Myxococcia</taxon>
        <taxon>Myxococcales</taxon>
        <taxon>Cystobacterineae</taxon>
        <taxon>Archangiaceae</taxon>
        <taxon>Stigmatella</taxon>
    </lineage>
</organism>
<reference evidence="13" key="1">
    <citation type="submission" date="2016-10" db="EMBL/GenBank/DDBJ databases">
        <authorList>
            <person name="Varghese N."/>
            <person name="Submissions S."/>
        </authorList>
    </citation>
    <scope>NUCLEOTIDE SEQUENCE [LARGE SCALE GENOMIC DNA]</scope>
    <source>
        <strain evidence="13">DSM 17044</strain>
    </source>
</reference>
<dbReference type="SMART" id="SM00388">
    <property type="entry name" value="HisKA"/>
    <property type="match status" value="1"/>
</dbReference>
<evidence type="ECO:0000256" key="8">
    <source>
        <dbReference type="ARBA" id="ARBA00023136"/>
    </source>
</evidence>
<dbReference type="SUPFAM" id="SSF55874">
    <property type="entry name" value="ATPase domain of HSP90 chaperone/DNA topoisomerase II/histidine kinase"/>
    <property type="match status" value="1"/>
</dbReference>
<dbReference type="InterPro" id="IPR036890">
    <property type="entry name" value="HATPase_C_sf"/>
</dbReference>
<feature type="domain" description="HAMP" evidence="11">
    <location>
        <begin position="310"/>
        <end position="361"/>
    </location>
</feature>
<dbReference type="SUPFAM" id="SSF47384">
    <property type="entry name" value="Homodimeric domain of signal transducing histidine kinase"/>
    <property type="match status" value="1"/>
</dbReference>
<dbReference type="FunFam" id="1.10.287.130:FF:000001">
    <property type="entry name" value="Two-component sensor histidine kinase"/>
    <property type="match status" value="1"/>
</dbReference>
<dbReference type="PANTHER" id="PTHR43711:SF1">
    <property type="entry name" value="HISTIDINE KINASE 1"/>
    <property type="match status" value="1"/>
</dbReference>
<proteinExistence type="predicted"/>
<dbReference type="InterPro" id="IPR005467">
    <property type="entry name" value="His_kinase_dom"/>
</dbReference>
<comment type="subcellular location">
    <subcellularLocation>
        <location evidence="2">Membrane</location>
    </subcellularLocation>
</comment>